<evidence type="ECO:0000256" key="2">
    <source>
        <dbReference type="SAM" id="MobiDB-lite"/>
    </source>
</evidence>
<protein>
    <recommendedName>
        <fullName evidence="3">CCAAT-binding factor domain-containing protein</fullName>
    </recommendedName>
</protein>
<feature type="domain" description="CCAAT-binding factor" evidence="3">
    <location>
        <begin position="630"/>
        <end position="800"/>
    </location>
</feature>
<comment type="similarity">
    <text evidence="1">Belongs to the CBF/MAK21 family.</text>
</comment>
<organism evidence="4 5">
    <name type="scientific">Capronia epimyces CBS 606.96</name>
    <dbReference type="NCBI Taxonomy" id="1182542"/>
    <lineage>
        <taxon>Eukaryota</taxon>
        <taxon>Fungi</taxon>
        <taxon>Dikarya</taxon>
        <taxon>Ascomycota</taxon>
        <taxon>Pezizomycotina</taxon>
        <taxon>Eurotiomycetes</taxon>
        <taxon>Chaetothyriomycetidae</taxon>
        <taxon>Chaetothyriales</taxon>
        <taxon>Herpotrichiellaceae</taxon>
        <taxon>Capronia</taxon>
    </lineage>
</organism>
<feature type="region of interest" description="Disordered" evidence="2">
    <location>
        <begin position="953"/>
        <end position="1030"/>
    </location>
</feature>
<reference evidence="4 5" key="1">
    <citation type="submission" date="2013-03" db="EMBL/GenBank/DDBJ databases">
        <title>The Genome Sequence of Capronia epimyces CBS 606.96.</title>
        <authorList>
            <consortium name="The Broad Institute Genomics Platform"/>
            <person name="Cuomo C."/>
            <person name="de Hoog S."/>
            <person name="Gorbushina A."/>
            <person name="Walker B."/>
            <person name="Young S.K."/>
            <person name="Zeng Q."/>
            <person name="Gargeya S."/>
            <person name="Fitzgerald M."/>
            <person name="Haas B."/>
            <person name="Abouelleil A."/>
            <person name="Allen A.W."/>
            <person name="Alvarado L."/>
            <person name="Arachchi H.M."/>
            <person name="Berlin A.M."/>
            <person name="Chapman S.B."/>
            <person name="Gainer-Dewar J."/>
            <person name="Goldberg J."/>
            <person name="Griggs A."/>
            <person name="Gujja S."/>
            <person name="Hansen M."/>
            <person name="Howarth C."/>
            <person name="Imamovic A."/>
            <person name="Ireland A."/>
            <person name="Larimer J."/>
            <person name="McCowan C."/>
            <person name="Murphy C."/>
            <person name="Pearson M."/>
            <person name="Poon T.W."/>
            <person name="Priest M."/>
            <person name="Roberts A."/>
            <person name="Saif S."/>
            <person name="Shea T."/>
            <person name="Sisk P."/>
            <person name="Sykes S."/>
            <person name="Wortman J."/>
            <person name="Nusbaum C."/>
            <person name="Birren B."/>
        </authorList>
    </citation>
    <scope>NUCLEOTIDE SEQUENCE [LARGE SCALE GENOMIC DNA]</scope>
    <source>
        <strain evidence="4 5">CBS 606.96</strain>
    </source>
</reference>
<dbReference type="AlphaFoldDB" id="W9XX23"/>
<comment type="caution">
    <text evidence="4">The sequence shown here is derived from an EMBL/GenBank/DDBJ whole genome shotgun (WGS) entry which is preliminary data.</text>
</comment>
<dbReference type="InterPro" id="IPR040155">
    <property type="entry name" value="CEBPZ/Mak21-like"/>
</dbReference>
<feature type="compositionally biased region" description="Acidic residues" evidence="2">
    <location>
        <begin position="184"/>
        <end position="199"/>
    </location>
</feature>
<dbReference type="Pfam" id="PF03914">
    <property type="entry name" value="CBF"/>
    <property type="match status" value="1"/>
</dbReference>
<feature type="compositionally biased region" description="Polar residues" evidence="2">
    <location>
        <begin position="573"/>
        <end position="582"/>
    </location>
</feature>
<dbReference type="STRING" id="1182542.W9XX23"/>
<feature type="compositionally biased region" description="Basic and acidic residues" evidence="2">
    <location>
        <begin position="200"/>
        <end position="213"/>
    </location>
</feature>
<feature type="compositionally biased region" description="Basic and acidic residues" evidence="2">
    <location>
        <begin position="89"/>
        <end position="104"/>
    </location>
</feature>
<dbReference type="InterPro" id="IPR016024">
    <property type="entry name" value="ARM-type_fold"/>
</dbReference>
<evidence type="ECO:0000256" key="1">
    <source>
        <dbReference type="ARBA" id="ARBA00007797"/>
    </source>
</evidence>
<dbReference type="GeneID" id="19169573"/>
<dbReference type="OrthoDB" id="28947at2759"/>
<dbReference type="SUPFAM" id="SSF48371">
    <property type="entry name" value="ARM repeat"/>
    <property type="match status" value="1"/>
</dbReference>
<feature type="compositionally biased region" description="Acidic residues" evidence="2">
    <location>
        <begin position="128"/>
        <end position="142"/>
    </location>
</feature>
<name>W9XX23_9EURO</name>
<feature type="region of interest" description="Disordered" evidence="2">
    <location>
        <begin position="1"/>
        <end position="168"/>
    </location>
</feature>
<evidence type="ECO:0000313" key="5">
    <source>
        <dbReference type="Proteomes" id="UP000019478"/>
    </source>
</evidence>
<dbReference type="RefSeq" id="XP_007733773.1">
    <property type="nucleotide sequence ID" value="XM_007735583.1"/>
</dbReference>
<dbReference type="GO" id="GO:0000027">
    <property type="term" value="P:ribosomal large subunit assembly"/>
    <property type="evidence" value="ECO:0007669"/>
    <property type="project" value="EnsemblFungi"/>
</dbReference>
<dbReference type="InterPro" id="IPR005612">
    <property type="entry name" value="CCAAT-binding_factor"/>
</dbReference>
<dbReference type="Proteomes" id="UP000019478">
    <property type="component" value="Unassembled WGS sequence"/>
</dbReference>
<dbReference type="EMBL" id="AMGY01000004">
    <property type="protein sequence ID" value="EXJ84788.1"/>
    <property type="molecule type" value="Genomic_DNA"/>
</dbReference>
<keyword evidence="5" id="KW-1185">Reference proteome</keyword>
<evidence type="ECO:0000259" key="3">
    <source>
        <dbReference type="Pfam" id="PF03914"/>
    </source>
</evidence>
<evidence type="ECO:0000313" key="4">
    <source>
        <dbReference type="EMBL" id="EXJ84788.1"/>
    </source>
</evidence>
<dbReference type="GO" id="GO:0005730">
    <property type="term" value="C:nucleolus"/>
    <property type="evidence" value="ECO:0007669"/>
    <property type="project" value="EnsemblFungi"/>
</dbReference>
<dbReference type="GO" id="GO:0030690">
    <property type="term" value="C:Noc1p-Noc2p complex"/>
    <property type="evidence" value="ECO:0007669"/>
    <property type="project" value="EnsemblFungi"/>
</dbReference>
<proteinExistence type="inferred from homology"/>
<dbReference type="PANTHER" id="PTHR12048">
    <property type="entry name" value="CCAAT-BINDING FACTOR-RELATED"/>
    <property type="match status" value="1"/>
</dbReference>
<dbReference type="PANTHER" id="PTHR12048:SF0">
    <property type="entry name" value="CCAAT_ENHANCER-BINDING PROTEIN ZETA"/>
    <property type="match status" value="1"/>
</dbReference>
<accession>W9XX23</accession>
<sequence length="1054" mass="117538">MSKSKPRLGGSSVTVIGKTHDESSKTASPSIENLRNEIQARFQTLDQKPTKKQKRDNKNKTSVSSGNKGKSDADALGRGKKRDRSGQVLDRDKQNAAQKDRIQDNEGGESDEDDEFRKEVQALGGTSEDLELVADAESDSELEGLSNEKTLKTSKSRPSSQADMEGLDKGLKNILKEIALAQGDLDEEEHESDFSNVDDQDLKRPAVDVHAKQADVPPQGKDIKQQKEKSQRGKKAHFICEPRPEWFDVPSLEVDTQTGLKYTPSKDSIDELYDYAKTLLDEENQRFQDSQQSSSAQSFYNTVITSGTLSDKISALTLAVQESPLHNMRALETLIALARKRSRSQAVDVLRALKDLFAQGSLLPESRRLYAFHAQPALSHVLGEVKTWRKGNRLPRGLEQKHLIVWAFESWLKEQYFEVLKTLEVWCNDEIEFSKARAVSYVYELLKERPEQESNLLRLLVNKLGDPVKKIASQASYLLMQLLINHPAMKGIVISAIETDFLFRPGQSLHGKYYAVVTLNQTALSSKEEEVAEKLIGIYFPLFTQLLKSTSASSDEQTDDGPVPRGRGKQSKPAATSGQAQTEELREKLVSAILTGVNRAYPYVGSTGTSFSEHMETLFKIAHSPNFKTSIQALLLIQRLSTPHKASNDRFYRVLYESLLDARLIHASKQQLYLNLLHRALKADLNVKRVKAFVKRLLQILSLQEPSFICGAFFLIRDLESTFPPLTGLIDQPEDHDDDEEVFRDVDEDATAPPPATLNQPQGNVYDGHKRAPEHAKADNSCAWELLPFLAHFHPSVSVSADHVLRHAKLPGKPDLSLHTLSHFLDRFVYRNPKLSSSGLRGSSIMQPMAAGDTHNVLIAGSLGGHRQLPVNSDAFKSKKSDEVAAEDVFFHQYFSTLDKGATKKVKAQKKHQSDGEESADEDDVWKAMMDSAPDLEGEMESDDDVDLSELDSAMDESDGEGVDIEAGIFDEDEEDLMEIEEDGGSEGRDFAGFESEEDDDDEVEASDKRKKSKKETEADAGKGKKNKKLKGLPTFAAVEDYAKMLEDDEDEDV</sequence>
<feature type="compositionally biased region" description="Acidic residues" evidence="2">
    <location>
        <begin position="953"/>
        <end position="985"/>
    </location>
</feature>
<dbReference type="eggNOG" id="KOG2038">
    <property type="taxonomic scope" value="Eukaryota"/>
</dbReference>
<feature type="region of interest" description="Disordered" evidence="2">
    <location>
        <begin position="551"/>
        <end position="583"/>
    </location>
</feature>
<feature type="compositionally biased region" description="Acidic residues" evidence="2">
    <location>
        <begin position="995"/>
        <end position="1005"/>
    </location>
</feature>
<dbReference type="HOGENOM" id="CLU_003417_0_0_1"/>
<feature type="compositionally biased region" description="Basic and acidic residues" evidence="2">
    <location>
        <begin position="221"/>
        <end position="231"/>
    </location>
</feature>
<dbReference type="GO" id="GO:0042802">
    <property type="term" value="F:identical protein binding"/>
    <property type="evidence" value="ECO:0007669"/>
    <property type="project" value="EnsemblFungi"/>
</dbReference>
<feature type="region of interest" description="Disordered" evidence="2">
    <location>
        <begin position="182"/>
        <end position="235"/>
    </location>
</feature>
<gene>
    <name evidence="4" type="ORF">A1O3_05460</name>
</gene>